<keyword evidence="1" id="KW-0472">Membrane</keyword>
<feature type="transmembrane region" description="Helical" evidence="1">
    <location>
        <begin position="348"/>
        <end position="368"/>
    </location>
</feature>
<feature type="transmembrane region" description="Helical" evidence="1">
    <location>
        <begin position="58"/>
        <end position="80"/>
    </location>
</feature>
<gene>
    <name evidence="2" type="ORF">UT63_C0011G0014</name>
</gene>
<organism evidence="2 3">
    <name type="scientific">Candidatus Gottesmanbacteria bacterium GW2011_GWC2_39_8</name>
    <dbReference type="NCBI Taxonomy" id="1618450"/>
    <lineage>
        <taxon>Bacteria</taxon>
        <taxon>Candidatus Gottesmaniibacteriota</taxon>
    </lineage>
</organism>
<dbReference type="EMBL" id="LBXN01000011">
    <property type="protein sequence ID" value="KKR33832.1"/>
    <property type="molecule type" value="Genomic_DNA"/>
</dbReference>
<feature type="transmembrane region" description="Helical" evidence="1">
    <location>
        <begin position="218"/>
        <end position="242"/>
    </location>
</feature>
<reference evidence="2 3" key="1">
    <citation type="journal article" date="2015" name="Nature">
        <title>rRNA introns, odd ribosomes, and small enigmatic genomes across a large radiation of phyla.</title>
        <authorList>
            <person name="Brown C.T."/>
            <person name="Hug L.A."/>
            <person name="Thomas B.C."/>
            <person name="Sharon I."/>
            <person name="Castelle C.J."/>
            <person name="Singh A."/>
            <person name="Wilkins M.J."/>
            <person name="Williams K.H."/>
            <person name="Banfield J.F."/>
        </authorList>
    </citation>
    <scope>NUCLEOTIDE SEQUENCE [LARGE SCALE GENOMIC DNA]</scope>
</reference>
<dbReference type="AlphaFoldDB" id="A0A0G0T7K9"/>
<feature type="transmembrane region" description="Helical" evidence="1">
    <location>
        <begin position="175"/>
        <end position="206"/>
    </location>
</feature>
<feature type="transmembrane region" description="Helical" evidence="1">
    <location>
        <begin position="313"/>
        <end position="336"/>
    </location>
</feature>
<feature type="transmembrane region" description="Helical" evidence="1">
    <location>
        <begin position="141"/>
        <end position="163"/>
    </location>
</feature>
<evidence type="ECO:0008006" key="4">
    <source>
        <dbReference type="Google" id="ProtNLM"/>
    </source>
</evidence>
<feature type="transmembrane region" description="Helical" evidence="1">
    <location>
        <begin position="7"/>
        <end position="26"/>
    </location>
</feature>
<feature type="transmembrane region" description="Helical" evidence="1">
    <location>
        <begin position="118"/>
        <end position="134"/>
    </location>
</feature>
<evidence type="ECO:0000313" key="3">
    <source>
        <dbReference type="Proteomes" id="UP000034539"/>
    </source>
</evidence>
<feature type="transmembrane region" description="Helical" evidence="1">
    <location>
        <begin position="380"/>
        <end position="398"/>
    </location>
</feature>
<proteinExistence type="predicted"/>
<accession>A0A0G0T7K9</accession>
<keyword evidence="1" id="KW-1133">Transmembrane helix</keyword>
<feature type="transmembrane region" description="Helical" evidence="1">
    <location>
        <begin position="532"/>
        <end position="550"/>
    </location>
</feature>
<comment type="caution">
    <text evidence="2">The sequence shown here is derived from an EMBL/GenBank/DDBJ whole genome shotgun (WGS) entry which is preliminary data.</text>
</comment>
<dbReference type="Proteomes" id="UP000034539">
    <property type="component" value="Unassembled WGS sequence"/>
</dbReference>
<protein>
    <recommendedName>
        <fullName evidence="4">Membrane protein 6-pyruvoyl-tetrahydropterin synthase-related domain-containing protein</fullName>
    </recommendedName>
</protein>
<sequence>MFNKEKLLIFVLLSFTALLGLDLFMFKGIFTAHDIEANIARFAAIFISFKEGHLWPTWAGYLANGYGSPILIFSYTLLYYLELPLKLIGFTLIDATKIYIILAFIFSAYFMYLFLKRNFSSWASFIGTLFYVYAPYRINDIYARGSLSEHTAFIIIPIVGIALDNLSRKMSGKNVIFLSFSLFLLLLAHPFYIVITFPFFALYSFYLFVIRIKEKRKFLFKLFISFIIFISLGFFLLAPLLFESKYLHADINPFSGAWRDQFIGINKLIIPQWTFVDITGKLEYQTWQLGLVHLVVLILSISLLFVRKLQKKGFLILGLLSFLVSIFLMLSVSYPLYETIFFLRSIQFPWRFLGLSVLSLSFLSSVLFENIFANSKRTQKITFSFLVMFCLVILYLPYAKGHDYKQIDDDYYMFKMMSNSEGIGTTPVWAALPDKYQRASLTPKIIEGKGNVNLLYRSGTRHVLEVSAKTPVRLVDDTLYFPGWTVFADGIKSDIEFQNPNQRGLITFPLSQGKHYVEIVFLDTKLRFLSKSISLITFILAVIYLIYSYFRGKRLKV</sequence>
<feature type="transmembrane region" description="Helical" evidence="1">
    <location>
        <begin position="287"/>
        <end position="306"/>
    </location>
</feature>
<evidence type="ECO:0000313" key="2">
    <source>
        <dbReference type="EMBL" id="KKR33832.1"/>
    </source>
</evidence>
<keyword evidence="1" id="KW-0812">Transmembrane</keyword>
<evidence type="ECO:0000256" key="1">
    <source>
        <dbReference type="SAM" id="Phobius"/>
    </source>
</evidence>
<name>A0A0G0T7K9_9BACT</name>
<feature type="transmembrane region" description="Helical" evidence="1">
    <location>
        <begin position="87"/>
        <end position="112"/>
    </location>
</feature>